<gene>
    <name evidence="3" type="ORF">ABDJ85_00015</name>
</gene>
<dbReference type="EMBL" id="JBDPZD010000001">
    <property type="protein sequence ID" value="MEO3689830.1"/>
    <property type="molecule type" value="Genomic_DNA"/>
</dbReference>
<feature type="transmembrane region" description="Helical" evidence="1">
    <location>
        <begin position="80"/>
        <end position="102"/>
    </location>
</feature>
<dbReference type="InterPro" id="IPR009936">
    <property type="entry name" value="DUF1468"/>
</dbReference>
<keyword evidence="1" id="KW-0472">Membrane</keyword>
<evidence type="ECO:0000256" key="1">
    <source>
        <dbReference type="SAM" id="Phobius"/>
    </source>
</evidence>
<evidence type="ECO:0000259" key="2">
    <source>
        <dbReference type="Pfam" id="PF07331"/>
    </source>
</evidence>
<keyword evidence="4" id="KW-1185">Reference proteome</keyword>
<keyword evidence="1" id="KW-0812">Transmembrane</keyword>
<sequence length="154" mass="16594">MRIKSQRDFWSGLMFLIVGVAFAVGSLDYSFGTSARPGPGYFPFGLGVLQALLGGVVLFKSLTIETEGGDPIGAVAWKPLLVIVAAIAVFGFLLPRLGMVLTLPVLVCMASLAGDEFHWKDALISSVVLTVGSWIIFIWGLRLTIPTWPPFLQP</sequence>
<feature type="transmembrane region" description="Helical" evidence="1">
    <location>
        <begin position="122"/>
        <end position="141"/>
    </location>
</feature>
<evidence type="ECO:0000313" key="3">
    <source>
        <dbReference type="EMBL" id="MEO3689830.1"/>
    </source>
</evidence>
<feature type="transmembrane region" description="Helical" evidence="1">
    <location>
        <begin position="41"/>
        <end position="59"/>
    </location>
</feature>
<proteinExistence type="predicted"/>
<dbReference type="Pfam" id="PF07331">
    <property type="entry name" value="TctB"/>
    <property type="match status" value="1"/>
</dbReference>
<keyword evidence="1" id="KW-1133">Transmembrane helix</keyword>
<dbReference type="Proteomes" id="UP001495147">
    <property type="component" value="Unassembled WGS sequence"/>
</dbReference>
<name>A0ABV0FV85_9BURK</name>
<comment type="caution">
    <text evidence="3">The sequence shown here is derived from an EMBL/GenBank/DDBJ whole genome shotgun (WGS) entry which is preliminary data.</text>
</comment>
<accession>A0ABV0FV85</accession>
<protein>
    <submittedName>
        <fullName evidence="3">Tripartite tricarboxylate transporter TctB family protein</fullName>
    </submittedName>
</protein>
<dbReference type="RefSeq" id="WP_347702674.1">
    <property type="nucleotide sequence ID" value="NZ_JBDPZD010000001.1"/>
</dbReference>
<reference evidence="3 4" key="1">
    <citation type="submission" date="2024-05" db="EMBL/GenBank/DDBJ databases">
        <title>Roseateles sp. DJS-2-20 16S ribosomal RNA gene Genome sequencing and assembly.</title>
        <authorList>
            <person name="Woo H."/>
        </authorList>
    </citation>
    <scope>NUCLEOTIDE SEQUENCE [LARGE SCALE GENOMIC DNA]</scope>
    <source>
        <strain evidence="3 4">DJS-2-20</strain>
    </source>
</reference>
<organism evidence="3 4">
    <name type="scientific">Roseateles paludis</name>
    <dbReference type="NCBI Taxonomy" id="3145238"/>
    <lineage>
        <taxon>Bacteria</taxon>
        <taxon>Pseudomonadati</taxon>
        <taxon>Pseudomonadota</taxon>
        <taxon>Betaproteobacteria</taxon>
        <taxon>Burkholderiales</taxon>
        <taxon>Sphaerotilaceae</taxon>
        <taxon>Roseateles</taxon>
    </lineage>
</organism>
<feature type="domain" description="DUF1468" evidence="2">
    <location>
        <begin position="10"/>
        <end position="146"/>
    </location>
</feature>
<evidence type="ECO:0000313" key="4">
    <source>
        <dbReference type="Proteomes" id="UP001495147"/>
    </source>
</evidence>
<feature type="transmembrane region" description="Helical" evidence="1">
    <location>
        <begin position="12"/>
        <end position="29"/>
    </location>
</feature>